<name>I4BQB5_MYCCN</name>
<organism evidence="8 9">
    <name type="scientific">Mycolicibacterium chubuense (strain NBB4)</name>
    <name type="common">Mycobacterium chubuense</name>
    <dbReference type="NCBI Taxonomy" id="710421"/>
    <lineage>
        <taxon>Bacteria</taxon>
        <taxon>Bacillati</taxon>
        <taxon>Actinomycetota</taxon>
        <taxon>Actinomycetes</taxon>
        <taxon>Mycobacteriales</taxon>
        <taxon>Mycobacteriaceae</taxon>
        <taxon>Mycolicibacterium</taxon>
    </lineage>
</organism>
<comment type="catalytic activity">
    <reaction evidence="5">
        <text>a 2'-deoxyadenosine in DNA + S-adenosyl-L-methionine = an N(6)-methyl-2'-deoxyadenosine in DNA + S-adenosyl-L-homocysteine + H(+)</text>
        <dbReference type="Rhea" id="RHEA:15197"/>
        <dbReference type="Rhea" id="RHEA-COMP:12418"/>
        <dbReference type="Rhea" id="RHEA-COMP:12419"/>
        <dbReference type="ChEBI" id="CHEBI:15378"/>
        <dbReference type="ChEBI" id="CHEBI:57856"/>
        <dbReference type="ChEBI" id="CHEBI:59789"/>
        <dbReference type="ChEBI" id="CHEBI:90615"/>
        <dbReference type="ChEBI" id="CHEBI:90616"/>
        <dbReference type="EC" id="2.1.1.72"/>
    </reaction>
</comment>
<dbReference type="eggNOG" id="COG1002">
    <property type="taxonomic scope" value="Bacteria"/>
</dbReference>
<dbReference type="PANTHER" id="PTHR33841:SF1">
    <property type="entry name" value="DNA METHYLTRANSFERASE A"/>
    <property type="match status" value="1"/>
</dbReference>
<dbReference type="STRING" id="710421.Mycch_4775"/>
<feature type="region of interest" description="Disordered" evidence="6">
    <location>
        <begin position="759"/>
        <end position="784"/>
    </location>
</feature>
<evidence type="ECO:0000256" key="1">
    <source>
        <dbReference type="ARBA" id="ARBA00011900"/>
    </source>
</evidence>
<evidence type="ECO:0000259" key="7">
    <source>
        <dbReference type="Pfam" id="PF02384"/>
    </source>
</evidence>
<dbReference type="PROSITE" id="PS00092">
    <property type="entry name" value="N6_MTASE"/>
    <property type="match status" value="1"/>
</dbReference>
<dbReference type="PATRIC" id="fig|710421.3.peg.4759"/>
<evidence type="ECO:0000313" key="9">
    <source>
        <dbReference type="Proteomes" id="UP000006057"/>
    </source>
</evidence>
<dbReference type="InterPro" id="IPR003356">
    <property type="entry name" value="DNA_methylase_A-5"/>
</dbReference>
<dbReference type="REBASE" id="49110">
    <property type="entry name" value="MchNBB4ORF4775P"/>
</dbReference>
<dbReference type="InterPro" id="IPR050953">
    <property type="entry name" value="N4_N6_ade-DNA_methylase"/>
</dbReference>
<evidence type="ECO:0000256" key="6">
    <source>
        <dbReference type="SAM" id="MobiDB-lite"/>
    </source>
</evidence>
<keyword evidence="2 8" id="KW-0489">Methyltransferase</keyword>
<dbReference type="InterPro" id="IPR029063">
    <property type="entry name" value="SAM-dependent_MTases_sf"/>
</dbReference>
<dbReference type="Gene3D" id="3.40.50.150">
    <property type="entry name" value="Vaccinia Virus protein VP39"/>
    <property type="match status" value="1"/>
</dbReference>
<dbReference type="eggNOG" id="COG0827">
    <property type="taxonomic scope" value="Bacteria"/>
</dbReference>
<keyword evidence="9" id="KW-1185">Reference proteome</keyword>
<dbReference type="GO" id="GO:0003677">
    <property type="term" value="F:DNA binding"/>
    <property type="evidence" value="ECO:0007669"/>
    <property type="project" value="InterPro"/>
</dbReference>
<dbReference type="Proteomes" id="UP000006057">
    <property type="component" value="Chromosome"/>
</dbReference>
<dbReference type="EC" id="2.1.1.72" evidence="1"/>
<keyword evidence="4" id="KW-0680">Restriction system</keyword>
<proteinExistence type="predicted"/>
<protein>
    <recommendedName>
        <fullName evidence="1">site-specific DNA-methyltransferase (adenine-specific)</fullName>
        <ecNumber evidence="1">2.1.1.72</ecNumber>
    </recommendedName>
</protein>
<keyword evidence="3 8" id="KW-0808">Transferase</keyword>
<sequence length="1055" mass="114845">MVRLLSKDPKRTEADVQSDIKALLLQPNFGLEDQQVPKLEVQTEDGTRRRIDILTGATVVEVKKDLTAAVRKEAEPQLSGYIDNRIELTGGRYNGILTDGRSWVLYEVDPATNQLAVRSELAINAVGDTDRLVAWLSAVLATDHGLTPTPRTIEERLGVESPAYAQDHAYLASLYDALHDDPTVSLKRALWARLLRSALGVGFDAKEGRLFIDHTMLVIEATVIAHALMGFTEEELMADPAAMLAGERFTEHDIHNAVEAGFFDWLLEHSDGQKFIRQLIRRVAVFDWDKAQHDVLKHLYESVVNAATRKTLGEYYTPDWLAEAVIDHTMGDDVLDKRVLDAACGSGTFVFHAVRRYLAAADAAGHDPSNAIDGAQSHVFGLDIHPVSVALARTTYLMALGSRLTGPRGTITVPIFLGDAVQWASDASVAADTIKIPVDAHDLANSAAEPTLIDIEQTLVFPLSSIDDPGTFDRLTTALTDLAQTVTGKSKRPSAASILSSFSISPSSDDGKILTETFKLLCDLHAEGRDHIWSFFVRNQVRPLWFSLPGRKVDVLIGNPPWVSYRHMTEAMQSKFQSFCTQRNLWHGKSLATHQDLVALFAVRACELYLKDGGTFGLVTPLAVLDRQQYEGFRAGNWGTYVRGQITEWWDLEKVRPQPFPVPAGVAFGVHHAYDGVGIGSAAEPPHGSPSTKEAFAGRSAATWEATEPQLTCTTEPNVGRSVDDTAASPYAAVTRQGANLVPRYLFLVERVAGGGKLGHAAGKQPIVSRRSTQEKAPWKDRPDVHGSVEKQFIHTALLGESIAPFRLLDPFETVVPVDNGSLLKQSDIDKNPGLAQWWNAVNAEWDEHKTGQNRAKAVSLTQQADHMGKLTRQLGGAKHRVLYSKSGNTLAAVRTDNPDHIVDHSLYVVPARNEPEAVYLTAVLNAPAVTAAVAQYQSKGLFGTRHFDKYVWLLPIPQYNGSDALHEQIVELGRHAEEVAAAVDIPAGTGFQAARKLIRQALIADGVSGALDTAVGPWLPTPAEIDATAAAVTPLGDEDSTGVDAASEVLLDGS</sequence>
<dbReference type="GO" id="GO:0009007">
    <property type="term" value="F:site-specific DNA-methyltransferase (adenine-specific) activity"/>
    <property type="evidence" value="ECO:0007669"/>
    <property type="project" value="UniProtKB-EC"/>
</dbReference>
<evidence type="ECO:0000313" key="8">
    <source>
        <dbReference type="EMBL" id="AFM19472.1"/>
    </source>
</evidence>
<dbReference type="EMBL" id="CP003053">
    <property type="protein sequence ID" value="AFM19472.1"/>
    <property type="molecule type" value="Genomic_DNA"/>
</dbReference>
<dbReference type="HOGENOM" id="CLU_009149_1_0_11"/>
<dbReference type="GO" id="GO:0032259">
    <property type="term" value="P:methylation"/>
    <property type="evidence" value="ECO:0007669"/>
    <property type="project" value="UniProtKB-KW"/>
</dbReference>
<reference evidence="8 9" key="1">
    <citation type="submission" date="2012-06" db="EMBL/GenBank/DDBJ databases">
        <title>Complete sequence of chromosome of Mycobacterium chubuense NBB4.</title>
        <authorList>
            <consortium name="US DOE Joint Genome Institute"/>
            <person name="Lucas S."/>
            <person name="Han J."/>
            <person name="Lapidus A."/>
            <person name="Cheng J.-F."/>
            <person name="Goodwin L."/>
            <person name="Pitluck S."/>
            <person name="Peters L."/>
            <person name="Mikhailova N."/>
            <person name="Teshima H."/>
            <person name="Detter J.C."/>
            <person name="Han C."/>
            <person name="Tapia R."/>
            <person name="Land M."/>
            <person name="Hauser L."/>
            <person name="Kyrpides N."/>
            <person name="Ivanova N."/>
            <person name="Pagani I."/>
            <person name="Mattes T."/>
            <person name="Holmes A."/>
            <person name="Rutledge P."/>
            <person name="Paulsen I."/>
            <person name="Coleman N."/>
            <person name="Woyke T."/>
        </authorList>
    </citation>
    <scope>NUCLEOTIDE SEQUENCE [LARGE SCALE GENOMIC DNA]</scope>
    <source>
        <strain evidence="8 9">NBB4</strain>
    </source>
</reference>
<evidence type="ECO:0000256" key="3">
    <source>
        <dbReference type="ARBA" id="ARBA00022679"/>
    </source>
</evidence>
<dbReference type="GO" id="GO:0008170">
    <property type="term" value="F:N-methyltransferase activity"/>
    <property type="evidence" value="ECO:0007669"/>
    <property type="project" value="InterPro"/>
</dbReference>
<gene>
    <name evidence="8" type="ordered locus">Mycch_4775</name>
</gene>
<dbReference type="Pfam" id="PF02384">
    <property type="entry name" value="N6_Mtase"/>
    <property type="match status" value="1"/>
</dbReference>
<feature type="domain" description="DNA methylase adenine-specific" evidence="7">
    <location>
        <begin position="292"/>
        <end position="397"/>
    </location>
</feature>
<evidence type="ECO:0000256" key="2">
    <source>
        <dbReference type="ARBA" id="ARBA00022603"/>
    </source>
</evidence>
<dbReference type="AlphaFoldDB" id="I4BQB5"/>
<dbReference type="PANTHER" id="PTHR33841">
    <property type="entry name" value="DNA METHYLTRANSFERASE YEEA-RELATED"/>
    <property type="match status" value="1"/>
</dbReference>
<accession>I4BQB5</accession>
<dbReference type="GO" id="GO:0009307">
    <property type="term" value="P:DNA restriction-modification system"/>
    <property type="evidence" value="ECO:0007669"/>
    <property type="project" value="UniProtKB-KW"/>
</dbReference>
<dbReference type="KEGG" id="mcb:Mycch_4775"/>
<dbReference type="InterPro" id="IPR002052">
    <property type="entry name" value="DNA_methylase_N6_adenine_CS"/>
</dbReference>
<evidence type="ECO:0000256" key="5">
    <source>
        <dbReference type="ARBA" id="ARBA00047942"/>
    </source>
</evidence>
<evidence type="ECO:0000256" key="4">
    <source>
        <dbReference type="ARBA" id="ARBA00022747"/>
    </source>
</evidence>
<dbReference type="PRINTS" id="PR00507">
    <property type="entry name" value="N12N6MTFRASE"/>
</dbReference>
<feature type="compositionally biased region" description="Basic and acidic residues" evidence="6">
    <location>
        <begin position="772"/>
        <end position="784"/>
    </location>
</feature>
<dbReference type="SUPFAM" id="SSF53335">
    <property type="entry name" value="S-adenosyl-L-methionine-dependent methyltransferases"/>
    <property type="match status" value="1"/>
</dbReference>